<gene>
    <name evidence="11" type="primary">LOC111444458</name>
</gene>
<evidence type="ECO:0000256" key="2">
    <source>
        <dbReference type="ARBA" id="ARBA00009977"/>
    </source>
</evidence>
<dbReference type="GeneID" id="111444458"/>
<keyword evidence="3" id="KW-0813">Transport</keyword>
<dbReference type="GO" id="GO:0006865">
    <property type="term" value="P:amino acid transport"/>
    <property type="evidence" value="ECO:0007669"/>
    <property type="project" value="UniProtKB-KW"/>
</dbReference>
<evidence type="ECO:0000256" key="5">
    <source>
        <dbReference type="ARBA" id="ARBA00022970"/>
    </source>
</evidence>
<dbReference type="PANTHER" id="PTHR33228:SF77">
    <property type="entry name" value="PROTEIN GLUTAMINE DUMPER 2"/>
    <property type="match status" value="1"/>
</dbReference>
<dbReference type="Proteomes" id="UP000504609">
    <property type="component" value="Unplaced"/>
</dbReference>
<evidence type="ECO:0000313" key="10">
    <source>
        <dbReference type="Proteomes" id="UP000504609"/>
    </source>
</evidence>
<keyword evidence="7 9" id="KW-0472">Membrane</keyword>
<accession>A0A6J1FDQ8</accession>
<keyword evidence="10" id="KW-1185">Reference proteome</keyword>
<evidence type="ECO:0000256" key="6">
    <source>
        <dbReference type="ARBA" id="ARBA00022989"/>
    </source>
</evidence>
<keyword evidence="5" id="KW-0029">Amino-acid transport</keyword>
<dbReference type="GO" id="GO:0080143">
    <property type="term" value="P:regulation of amino acid export"/>
    <property type="evidence" value="ECO:0007669"/>
    <property type="project" value="InterPro"/>
</dbReference>
<dbReference type="RefSeq" id="XP_022938322.1">
    <property type="nucleotide sequence ID" value="XM_023082554.1"/>
</dbReference>
<evidence type="ECO:0000256" key="1">
    <source>
        <dbReference type="ARBA" id="ARBA00004167"/>
    </source>
</evidence>
<evidence type="ECO:0000256" key="7">
    <source>
        <dbReference type="ARBA" id="ARBA00023136"/>
    </source>
</evidence>
<comment type="similarity">
    <text evidence="2">Belongs to the GLUTAMINE DUMPER 1 (TC 9.B.60) family.</text>
</comment>
<organism evidence="10 11">
    <name type="scientific">Cucurbita moschata</name>
    <name type="common">Winter crookneck squash</name>
    <name type="synonym">Cucurbita pepo var. moschata</name>
    <dbReference type="NCBI Taxonomy" id="3662"/>
    <lineage>
        <taxon>Eukaryota</taxon>
        <taxon>Viridiplantae</taxon>
        <taxon>Streptophyta</taxon>
        <taxon>Embryophyta</taxon>
        <taxon>Tracheophyta</taxon>
        <taxon>Spermatophyta</taxon>
        <taxon>Magnoliopsida</taxon>
        <taxon>eudicotyledons</taxon>
        <taxon>Gunneridae</taxon>
        <taxon>Pentapetalae</taxon>
        <taxon>rosids</taxon>
        <taxon>fabids</taxon>
        <taxon>Cucurbitales</taxon>
        <taxon>Cucurbitaceae</taxon>
        <taxon>Cucurbiteae</taxon>
        <taxon>Cucurbita</taxon>
    </lineage>
</organism>
<comment type="subcellular location">
    <subcellularLocation>
        <location evidence="1">Membrane</location>
        <topology evidence="1">Single-pass membrane protein</topology>
    </subcellularLocation>
</comment>
<feature type="region of interest" description="Disordered" evidence="8">
    <location>
        <begin position="150"/>
        <end position="172"/>
    </location>
</feature>
<evidence type="ECO:0000256" key="3">
    <source>
        <dbReference type="ARBA" id="ARBA00022448"/>
    </source>
</evidence>
<reference evidence="11" key="1">
    <citation type="submission" date="2025-08" db="UniProtKB">
        <authorList>
            <consortium name="RefSeq"/>
        </authorList>
    </citation>
    <scope>IDENTIFICATION</scope>
    <source>
        <tissue evidence="11">Young leaves</tissue>
    </source>
</reference>
<feature type="compositionally biased region" description="Polar residues" evidence="8">
    <location>
        <begin position="162"/>
        <end position="172"/>
    </location>
</feature>
<dbReference type="KEGG" id="cmos:111444458"/>
<sequence length="172" mass="17973">MAAASRESFITMETPSPTTLWHTPVPYLFGALAAVSSLIAIALLIIACSYCWNVSASVLNSHASAARAADMESAHGKGGDGRNPPPPTVFQDKMLVIMAGEVNPSFIATPTSLGLDCSKVTCCREMKATAAEHGGAGQLQMGPTSSLFSLGDSPLEFERRTASSSTKSPPHF</sequence>
<keyword evidence="6 9" id="KW-1133">Transmembrane helix</keyword>
<proteinExistence type="inferred from homology"/>
<protein>
    <submittedName>
        <fullName evidence="11">Protein GLUTAMINE DUMPER 2-like</fullName>
    </submittedName>
</protein>
<dbReference type="AlphaFoldDB" id="A0A6J1FDQ8"/>
<evidence type="ECO:0000256" key="4">
    <source>
        <dbReference type="ARBA" id="ARBA00022692"/>
    </source>
</evidence>
<dbReference type="PANTHER" id="PTHR33228">
    <property type="entry name" value="PROTEIN GLUTAMINE DUMPER 4-RELATED"/>
    <property type="match status" value="1"/>
</dbReference>
<evidence type="ECO:0000256" key="9">
    <source>
        <dbReference type="SAM" id="Phobius"/>
    </source>
</evidence>
<feature type="transmembrane region" description="Helical" evidence="9">
    <location>
        <begin position="27"/>
        <end position="52"/>
    </location>
</feature>
<evidence type="ECO:0000256" key="8">
    <source>
        <dbReference type="SAM" id="MobiDB-lite"/>
    </source>
</evidence>
<evidence type="ECO:0000313" key="11">
    <source>
        <dbReference type="RefSeq" id="XP_022938322.1"/>
    </source>
</evidence>
<dbReference type="GO" id="GO:0016020">
    <property type="term" value="C:membrane"/>
    <property type="evidence" value="ECO:0007669"/>
    <property type="project" value="UniProtKB-SubCell"/>
</dbReference>
<dbReference type="InterPro" id="IPR040359">
    <property type="entry name" value="GDU"/>
</dbReference>
<keyword evidence="4 9" id="KW-0812">Transmembrane</keyword>
<name>A0A6J1FDQ8_CUCMO</name>